<evidence type="ECO:0000256" key="1">
    <source>
        <dbReference type="SAM" id="MobiDB-lite"/>
    </source>
</evidence>
<proteinExistence type="predicted"/>
<sequence>MCLTCEDCDRSFHQRTGRPARRCPACRGMYDAEFRKLRDTTKAAAVGTPCRRCARPMDDPDAMDLGHDDLTGEIAGWEHARCNRSAGARKGNALRAAKGHPVQAAARPPKPDDGRHWVWCDVTGEWGPSSGVW</sequence>
<reference evidence="2 3" key="1">
    <citation type="journal article" date="2019" name="Int. J. Syst. Evol. Microbiol.">
        <title>The Global Catalogue of Microorganisms (GCM) 10K type strain sequencing project: providing services to taxonomists for standard genome sequencing and annotation.</title>
        <authorList>
            <consortium name="The Broad Institute Genomics Platform"/>
            <consortium name="The Broad Institute Genome Sequencing Center for Infectious Disease"/>
            <person name="Wu L."/>
            <person name="Ma J."/>
        </authorList>
    </citation>
    <scope>NUCLEOTIDE SEQUENCE [LARGE SCALE GENOMIC DNA]</scope>
    <source>
        <strain evidence="2 3">JCM 6305</strain>
    </source>
</reference>
<evidence type="ECO:0000313" key="3">
    <source>
        <dbReference type="Proteomes" id="UP001501638"/>
    </source>
</evidence>
<gene>
    <name evidence="2" type="ORF">GCM10010405_34890</name>
</gene>
<organism evidence="2 3">
    <name type="scientific">Streptomyces macrosporus</name>
    <dbReference type="NCBI Taxonomy" id="44032"/>
    <lineage>
        <taxon>Bacteria</taxon>
        <taxon>Bacillati</taxon>
        <taxon>Actinomycetota</taxon>
        <taxon>Actinomycetes</taxon>
        <taxon>Kitasatosporales</taxon>
        <taxon>Streptomycetaceae</taxon>
        <taxon>Streptomyces</taxon>
    </lineage>
</organism>
<protein>
    <submittedName>
        <fullName evidence="2">Uncharacterized protein</fullName>
    </submittedName>
</protein>
<comment type="caution">
    <text evidence="2">The sequence shown here is derived from an EMBL/GenBank/DDBJ whole genome shotgun (WGS) entry which is preliminary data.</text>
</comment>
<dbReference type="Proteomes" id="UP001501638">
    <property type="component" value="Unassembled WGS sequence"/>
</dbReference>
<accession>A0ABN3K7A7</accession>
<keyword evidence="3" id="KW-1185">Reference proteome</keyword>
<evidence type="ECO:0000313" key="2">
    <source>
        <dbReference type="EMBL" id="GAA2448556.1"/>
    </source>
</evidence>
<feature type="region of interest" description="Disordered" evidence="1">
    <location>
        <begin position="92"/>
        <end position="112"/>
    </location>
</feature>
<name>A0ABN3K7A7_9ACTN</name>
<dbReference type="EMBL" id="BAAASZ010000026">
    <property type="protein sequence ID" value="GAA2448556.1"/>
    <property type="molecule type" value="Genomic_DNA"/>
</dbReference>